<dbReference type="Gene3D" id="1.20.5.170">
    <property type="match status" value="1"/>
</dbReference>
<accession>A0A9W7X1Q0</accession>
<keyword evidence="5" id="KW-0812">Transmembrane</keyword>
<dbReference type="Proteomes" id="UP001059041">
    <property type="component" value="Linkage Group LG3"/>
</dbReference>
<evidence type="ECO:0000256" key="1">
    <source>
        <dbReference type="ARBA" id="ARBA00004648"/>
    </source>
</evidence>
<dbReference type="InterPro" id="IPR004827">
    <property type="entry name" value="bZIP"/>
</dbReference>
<evidence type="ECO:0000256" key="5">
    <source>
        <dbReference type="ARBA" id="ARBA00022692"/>
    </source>
</evidence>
<keyword evidence="14" id="KW-0325">Glycoprotein</keyword>
<evidence type="ECO:0000256" key="14">
    <source>
        <dbReference type="ARBA" id="ARBA00023180"/>
    </source>
</evidence>
<keyword evidence="21" id="KW-1185">Reference proteome</keyword>
<feature type="region of interest" description="Disordered" evidence="18">
    <location>
        <begin position="1"/>
        <end position="20"/>
    </location>
</feature>
<keyword evidence="17" id="KW-0175">Coiled coil</keyword>
<dbReference type="PROSITE" id="PS50217">
    <property type="entry name" value="BZIP"/>
    <property type="match status" value="1"/>
</dbReference>
<organism evidence="20 21">
    <name type="scientific">Triplophysa rosa</name>
    <name type="common">Cave loach</name>
    <dbReference type="NCBI Taxonomy" id="992332"/>
    <lineage>
        <taxon>Eukaryota</taxon>
        <taxon>Metazoa</taxon>
        <taxon>Chordata</taxon>
        <taxon>Craniata</taxon>
        <taxon>Vertebrata</taxon>
        <taxon>Euteleostomi</taxon>
        <taxon>Actinopterygii</taxon>
        <taxon>Neopterygii</taxon>
        <taxon>Teleostei</taxon>
        <taxon>Ostariophysi</taxon>
        <taxon>Cypriniformes</taxon>
        <taxon>Nemacheilidae</taxon>
        <taxon>Triplophysa</taxon>
    </lineage>
</organism>
<evidence type="ECO:0000313" key="21">
    <source>
        <dbReference type="Proteomes" id="UP001059041"/>
    </source>
</evidence>
<keyword evidence="6" id="KW-0256">Endoplasmic reticulum</keyword>
<dbReference type="PANTHER" id="PTHR45996">
    <property type="entry name" value="AGAP001464-PB"/>
    <property type="match status" value="1"/>
</dbReference>
<evidence type="ECO:0000256" key="10">
    <source>
        <dbReference type="ARBA" id="ARBA00023125"/>
    </source>
</evidence>
<keyword evidence="8" id="KW-1133">Transmembrane helix</keyword>
<evidence type="ECO:0000256" key="6">
    <source>
        <dbReference type="ARBA" id="ARBA00022824"/>
    </source>
</evidence>
<keyword evidence="7" id="KW-0735">Signal-anchor</keyword>
<comment type="similarity">
    <text evidence="2">Belongs to the bZIP family. ATF subfamily.</text>
</comment>
<dbReference type="EMBL" id="JAFHDT010000003">
    <property type="protein sequence ID" value="KAI7812331.1"/>
    <property type="molecule type" value="Genomic_DNA"/>
</dbReference>
<evidence type="ECO:0000256" key="17">
    <source>
        <dbReference type="SAM" id="Coils"/>
    </source>
</evidence>
<dbReference type="Pfam" id="PF00170">
    <property type="entry name" value="bZIP_1"/>
    <property type="match status" value="1"/>
</dbReference>
<keyword evidence="11" id="KW-0472">Membrane</keyword>
<keyword evidence="12" id="KW-0010">Activator</keyword>
<dbReference type="PANTHER" id="PTHR45996:SF2">
    <property type="entry name" value="CYCLIC AMP-RESPONSIVE ELEMENT-BINDING PROTEIN 3-LIKE PROTEIN 4"/>
    <property type="match status" value="1"/>
</dbReference>
<evidence type="ECO:0000256" key="7">
    <source>
        <dbReference type="ARBA" id="ARBA00022968"/>
    </source>
</evidence>
<sequence length="433" mass="47051">MREADIVSGNITSTEKNGEDADEVLEESHLLLDDACSGILYPGLETWNTESHCDLNDSESEEVLNAINPNEVYTSSPSAAAAAGVQEVLSESDSGLSEDLCSDGSHEQMLNVQQMPAVYQVVYDISSLGAVITERGPPHMDVISIQLDDWSSQMLLSDSCVVNELVSPVKMESDDTQQTHTPDSSLVYPELQLTEEEQSLLNQEGIALPNNLPLTKAEERILKKVRRKIRNKLSAQDSRRRKKDYIDGLESRVAACSAQNTDLQRTVEQLEKHNMSLVAQLRKLQSLIKQTATKAAQTSTCLMIIIFSLGLIIFPSYSPFRWRSAEDSYASSAVMSRNILNDVASLSLSEDVGQDEPMISDPPTDHSRSDAAEVMLDVPQVSEDVAGQRGSVLENDTAVTKGTANTPAVGFIAPVATGNAATDAGKPPHADEM</sequence>
<evidence type="ECO:0000256" key="9">
    <source>
        <dbReference type="ARBA" id="ARBA00023015"/>
    </source>
</evidence>
<keyword evidence="10" id="KW-0238">DNA-binding</keyword>
<evidence type="ECO:0000256" key="3">
    <source>
        <dbReference type="ARBA" id="ARBA00011195"/>
    </source>
</evidence>
<dbReference type="GO" id="GO:0000978">
    <property type="term" value="F:RNA polymerase II cis-regulatory region sequence-specific DNA binding"/>
    <property type="evidence" value="ECO:0007669"/>
    <property type="project" value="TreeGrafter"/>
</dbReference>
<feature type="domain" description="BZIP" evidence="19">
    <location>
        <begin position="221"/>
        <end position="284"/>
    </location>
</feature>
<reference evidence="20" key="1">
    <citation type="submission" date="2021-02" db="EMBL/GenBank/DDBJ databases">
        <title>Comparative genomics reveals that relaxation of natural selection precedes convergent phenotypic evolution of cavefish.</title>
        <authorList>
            <person name="Peng Z."/>
        </authorList>
    </citation>
    <scope>NUCLEOTIDE SEQUENCE</scope>
    <source>
        <tissue evidence="20">Muscle</tissue>
    </source>
</reference>
<evidence type="ECO:0000256" key="11">
    <source>
        <dbReference type="ARBA" id="ARBA00023136"/>
    </source>
</evidence>
<dbReference type="InterPro" id="IPR051381">
    <property type="entry name" value="CREB_ATF_subfamily"/>
</dbReference>
<evidence type="ECO:0000256" key="18">
    <source>
        <dbReference type="SAM" id="MobiDB-lite"/>
    </source>
</evidence>
<protein>
    <recommendedName>
        <fullName evidence="4">Cyclic AMP-responsive element-binding protein 3-like protein 4</fullName>
    </recommendedName>
</protein>
<proteinExistence type="inferred from homology"/>
<comment type="caution">
    <text evidence="20">The sequence shown here is derived from an EMBL/GenBank/DDBJ whole genome shotgun (WGS) entry which is preliminary data.</text>
</comment>
<keyword evidence="15" id="KW-0539">Nucleus</keyword>
<comment type="subcellular location">
    <subcellularLocation>
        <location evidence="1">Endoplasmic reticulum membrane</location>
        <topology evidence="1">Single-pass type II membrane protein</topology>
    </subcellularLocation>
</comment>
<dbReference type="OrthoDB" id="674948at2759"/>
<dbReference type="FunFam" id="1.20.5.170:FF:000042">
    <property type="entry name" value="Cyclic AMP-responsive element-binding protein 3-like protein 3"/>
    <property type="match status" value="1"/>
</dbReference>
<dbReference type="GO" id="GO:0005789">
    <property type="term" value="C:endoplasmic reticulum membrane"/>
    <property type="evidence" value="ECO:0007669"/>
    <property type="project" value="UniProtKB-SubCell"/>
</dbReference>
<dbReference type="GO" id="GO:0005634">
    <property type="term" value="C:nucleus"/>
    <property type="evidence" value="ECO:0007669"/>
    <property type="project" value="TreeGrafter"/>
</dbReference>
<evidence type="ECO:0000256" key="4">
    <source>
        <dbReference type="ARBA" id="ARBA00013878"/>
    </source>
</evidence>
<evidence type="ECO:0000256" key="12">
    <source>
        <dbReference type="ARBA" id="ARBA00023159"/>
    </source>
</evidence>
<dbReference type="SUPFAM" id="SSF57959">
    <property type="entry name" value="Leucine zipper domain"/>
    <property type="match status" value="1"/>
</dbReference>
<comment type="subunit">
    <text evidence="3">Binds DNA as a dimer.</text>
</comment>
<dbReference type="SMART" id="SM00338">
    <property type="entry name" value="BRLZ"/>
    <property type="match status" value="1"/>
</dbReference>
<name>A0A9W7X1Q0_TRIRA</name>
<keyword evidence="13" id="KW-0804">Transcription</keyword>
<evidence type="ECO:0000256" key="16">
    <source>
        <dbReference type="ARBA" id="ARBA00057520"/>
    </source>
</evidence>
<evidence type="ECO:0000256" key="15">
    <source>
        <dbReference type="ARBA" id="ARBA00023242"/>
    </source>
</evidence>
<keyword evidence="9" id="KW-0805">Transcription regulation</keyword>
<evidence type="ECO:0000256" key="13">
    <source>
        <dbReference type="ARBA" id="ARBA00023163"/>
    </source>
</evidence>
<gene>
    <name evidence="20" type="ORF">IRJ41_023135</name>
</gene>
<dbReference type="CDD" id="cd14689">
    <property type="entry name" value="bZIP_CREB3"/>
    <property type="match status" value="1"/>
</dbReference>
<evidence type="ECO:0000259" key="19">
    <source>
        <dbReference type="PROSITE" id="PS50217"/>
    </source>
</evidence>
<feature type="coiled-coil region" evidence="17">
    <location>
        <begin position="253"/>
        <end position="287"/>
    </location>
</feature>
<dbReference type="GO" id="GO:0000981">
    <property type="term" value="F:DNA-binding transcription factor activity, RNA polymerase II-specific"/>
    <property type="evidence" value="ECO:0007669"/>
    <property type="project" value="TreeGrafter"/>
</dbReference>
<evidence type="ECO:0000256" key="2">
    <source>
        <dbReference type="ARBA" id="ARBA00009050"/>
    </source>
</evidence>
<evidence type="ECO:0000313" key="20">
    <source>
        <dbReference type="EMBL" id="KAI7812331.1"/>
    </source>
</evidence>
<dbReference type="AlphaFoldDB" id="A0A9W7X1Q0"/>
<evidence type="ECO:0000256" key="8">
    <source>
        <dbReference type="ARBA" id="ARBA00022989"/>
    </source>
</evidence>
<comment type="function">
    <text evidence="16">Transcriptional activator. Binds the cAMP response element (CRE). Activates transcription through box-B element and CRE. Seems to function synergistically with atf6. Regulates FGF21 transcription.</text>
</comment>
<dbReference type="InterPro" id="IPR046347">
    <property type="entry name" value="bZIP_sf"/>
</dbReference>